<keyword evidence="2" id="KW-1185">Reference proteome</keyword>
<name>A0ABS5IEQ3_9PROT</name>
<reference evidence="1 2" key="1">
    <citation type="submission" date="2021-04" db="EMBL/GenBank/DDBJ databases">
        <title>Magnetospirillum sulfuroxidans sp. nov., a facultative chemolithoautotrophic sulfur-oxidizing alphaproteobacterium isolated from freshwater sediment and proposals for Paramagetospirillum gen. nov., and Magnetospirillaceae fam. nov.</title>
        <authorList>
            <person name="Koziaeva V."/>
            <person name="Geelhoed J.S."/>
            <person name="Sorokin D.Y."/>
            <person name="Grouzdev D.S."/>
        </authorList>
    </citation>
    <scope>NUCLEOTIDE SEQUENCE [LARGE SCALE GENOMIC DNA]</scope>
    <source>
        <strain evidence="1 2">J10</strain>
    </source>
</reference>
<dbReference type="Proteomes" id="UP000680714">
    <property type="component" value="Unassembled WGS sequence"/>
</dbReference>
<accession>A0ABS5IEQ3</accession>
<evidence type="ECO:0000313" key="2">
    <source>
        <dbReference type="Proteomes" id="UP000680714"/>
    </source>
</evidence>
<evidence type="ECO:0000313" key="1">
    <source>
        <dbReference type="EMBL" id="MBR9972248.1"/>
    </source>
</evidence>
<comment type="caution">
    <text evidence="1">The sequence shown here is derived from an EMBL/GenBank/DDBJ whole genome shotgun (WGS) entry which is preliminary data.</text>
</comment>
<protein>
    <submittedName>
        <fullName evidence="1">Uncharacterized protein</fullName>
    </submittedName>
</protein>
<dbReference type="EMBL" id="JAGTUF010000009">
    <property type="protein sequence ID" value="MBR9972248.1"/>
    <property type="molecule type" value="Genomic_DNA"/>
</dbReference>
<gene>
    <name evidence="1" type="ORF">KEC16_11050</name>
</gene>
<proteinExistence type="predicted"/>
<dbReference type="RefSeq" id="WP_211548812.1">
    <property type="nucleotide sequence ID" value="NZ_JAGTUF010000009.1"/>
</dbReference>
<sequence>MLQLLSDMRRLSELLEDECAGRPFDRSQAHNLASNLAKACPEMGQTMHRISERMHGEAR</sequence>
<organism evidence="1 2">
    <name type="scientific">Magnetospirillum sulfuroxidans</name>
    <dbReference type="NCBI Taxonomy" id="611300"/>
    <lineage>
        <taxon>Bacteria</taxon>
        <taxon>Pseudomonadati</taxon>
        <taxon>Pseudomonadota</taxon>
        <taxon>Alphaproteobacteria</taxon>
        <taxon>Rhodospirillales</taxon>
        <taxon>Rhodospirillaceae</taxon>
        <taxon>Magnetospirillum</taxon>
    </lineage>
</organism>